<feature type="transmembrane region" description="Helical" evidence="1">
    <location>
        <begin position="20"/>
        <end position="44"/>
    </location>
</feature>
<keyword evidence="3" id="KW-1185">Reference proteome</keyword>
<proteinExistence type="predicted"/>
<keyword evidence="1" id="KW-0812">Transmembrane</keyword>
<dbReference type="EMBL" id="JACXAE010000064">
    <property type="protein sequence ID" value="MBD2774131.1"/>
    <property type="molecule type" value="Genomic_DNA"/>
</dbReference>
<keyword evidence="1" id="KW-0472">Membrane</keyword>
<name>A0A8J6XK94_9CYAN</name>
<dbReference type="Proteomes" id="UP000629098">
    <property type="component" value="Unassembled WGS sequence"/>
</dbReference>
<sequence length="71" mass="8063">MKIVVTGVSDVLGRNLLTPFFIVKAAYLILNYFLIVKGVILSFFRGRDVQTFVCTGGRDVPPERLYKYLGY</sequence>
<reference evidence="2" key="1">
    <citation type="submission" date="2020-09" db="EMBL/GenBank/DDBJ databases">
        <title>Iningainema tapete sp. nov. (Scytonemataceae, Cyanobacteria) from greenhouses in central Florida (USA) produces two types of nodularin with biosynthetic potential for microcystin-LR and anabaenopeptins.</title>
        <authorList>
            <person name="Berthold D.E."/>
            <person name="Lefler F.W."/>
            <person name="Huang I.-S."/>
            <person name="Abdulla H."/>
            <person name="Zimba P.V."/>
            <person name="Laughinghouse H.D. IV."/>
        </authorList>
    </citation>
    <scope>NUCLEOTIDE SEQUENCE</scope>
    <source>
        <strain evidence="2">BLCCT55</strain>
    </source>
</reference>
<evidence type="ECO:0000256" key="1">
    <source>
        <dbReference type="SAM" id="Phobius"/>
    </source>
</evidence>
<dbReference type="AlphaFoldDB" id="A0A8J6XK94"/>
<protein>
    <submittedName>
        <fullName evidence="2">Uncharacterized protein</fullName>
    </submittedName>
</protein>
<gene>
    <name evidence="2" type="ORF">ICL16_19140</name>
</gene>
<organism evidence="2 3">
    <name type="scientific">Iningainema tapete BLCC-T55</name>
    <dbReference type="NCBI Taxonomy" id="2748662"/>
    <lineage>
        <taxon>Bacteria</taxon>
        <taxon>Bacillati</taxon>
        <taxon>Cyanobacteriota</taxon>
        <taxon>Cyanophyceae</taxon>
        <taxon>Nostocales</taxon>
        <taxon>Scytonemataceae</taxon>
        <taxon>Iningainema tapete</taxon>
    </lineage>
</organism>
<evidence type="ECO:0000313" key="2">
    <source>
        <dbReference type="EMBL" id="MBD2774131.1"/>
    </source>
</evidence>
<evidence type="ECO:0000313" key="3">
    <source>
        <dbReference type="Proteomes" id="UP000629098"/>
    </source>
</evidence>
<keyword evidence="1" id="KW-1133">Transmembrane helix</keyword>
<comment type="caution">
    <text evidence="2">The sequence shown here is derived from an EMBL/GenBank/DDBJ whole genome shotgun (WGS) entry which is preliminary data.</text>
</comment>
<dbReference type="RefSeq" id="WP_190830751.1">
    <property type="nucleotide sequence ID" value="NZ_CAWPPI010000064.1"/>
</dbReference>
<accession>A0A8J6XK94</accession>